<organism evidence="1 2">
    <name type="scientific">Clonorchis sinensis</name>
    <name type="common">Chinese liver fluke</name>
    <dbReference type="NCBI Taxonomy" id="79923"/>
    <lineage>
        <taxon>Eukaryota</taxon>
        <taxon>Metazoa</taxon>
        <taxon>Spiralia</taxon>
        <taxon>Lophotrochozoa</taxon>
        <taxon>Platyhelminthes</taxon>
        <taxon>Trematoda</taxon>
        <taxon>Digenea</taxon>
        <taxon>Opisthorchiida</taxon>
        <taxon>Opisthorchiata</taxon>
        <taxon>Opisthorchiidae</taxon>
        <taxon>Clonorchis</taxon>
    </lineage>
</organism>
<dbReference type="AlphaFoldDB" id="G7YGQ6"/>
<accession>G7YGQ6</accession>
<keyword evidence="2" id="KW-1185">Reference proteome</keyword>
<evidence type="ECO:0000313" key="1">
    <source>
        <dbReference type="EMBL" id="GAA52139.1"/>
    </source>
</evidence>
<dbReference type="Proteomes" id="UP000008909">
    <property type="component" value="Unassembled WGS sequence"/>
</dbReference>
<feature type="non-terminal residue" evidence="1">
    <location>
        <position position="1"/>
    </location>
</feature>
<evidence type="ECO:0000313" key="2">
    <source>
        <dbReference type="Proteomes" id="UP000008909"/>
    </source>
</evidence>
<protein>
    <submittedName>
        <fullName evidence="1">Uncharacterized protein</fullName>
    </submittedName>
</protein>
<reference key="2">
    <citation type="submission" date="2011-10" db="EMBL/GenBank/DDBJ databases">
        <title>The genome and transcriptome sequence of Clonorchis sinensis provide insights into the carcinogenic liver fluke.</title>
        <authorList>
            <person name="Wang X."/>
            <person name="Huang Y."/>
            <person name="Chen W."/>
            <person name="Liu H."/>
            <person name="Guo L."/>
            <person name="Chen Y."/>
            <person name="Luo F."/>
            <person name="Zhou W."/>
            <person name="Sun J."/>
            <person name="Mao Q."/>
            <person name="Liang P."/>
            <person name="Zhou C."/>
            <person name="Tian Y."/>
            <person name="Men J."/>
            <person name="Lv X."/>
            <person name="Huang L."/>
            <person name="Zhou J."/>
            <person name="Hu Y."/>
            <person name="Li R."/>
            <person name="Zhang F."/>
            <person name="Lei H."/>
            <person name="Li X."/>
            <person name="Hu X."/>
            <person name="Liang C."/>
            <person name="Xu J."/>
            <person name="Wu Z."/>
            <person name="Yu X."/>
        </authorList>
    </citation>
    <scope>NUCLEOTIDE SEQUENCE</scope>
    <source>
        <strain>Henan</strain>
    </source>
</reference>
<reference evidence="1" key="1">
    <citation type="journal article" date="2011" name="Genome Biol.">
        <title>The draft genome of the carcinogenic human liver fluke Clonorchis sinensis.</title>
        <authorList>
            <person name="Wang X."/>
            <person name="Chen W."/>
            <person name="Huang Y."/>
            <person name="Sun J."/>
            <person name="Men J."/>
            <person name="Liu H."/>
            <person name="Luo F."/>
            <person name="Guo L."/>
            <person name="Lv X."/>
            <person name="Deng C."/>
            <person name="Zhou C."/>
            <person name="Fan Y."/>
            <person name="Li X."/>
            <person name="Huang L."/>
            <person name="Hu Y."/>
            <person name="Liang C."/>
            <person name="Hu X."/>
            <person name="Xu J."/>
            <person name="Yu X."/>
        </authorList>
    </citation>
    <scope>NUCLEOTIDE SEQUENCE [LARGE SCALE GENOMIC DNA]</scope>
    <source>
        <strain evidence="1">Henan</strain>
    </source>
</reference>
<sequence length="294" mass="33837">SVVEEYSELFIGDENPFGFYLWIEHEIPLTSERFRPYGPRQLHLRDELRKQSSTGSRMVQHPDWPVAHVRNQGGDRCIQSRGYIADRSIHLVTIDFILSAVFSPRTAIYPLSVIATASQRSIVQKNPSLSAHNLVCTTYRHNDTMCRWMYGSSPSYFVRKMMPCKNELNTVRAKLMSSTMLNPQPSTHLHVYIAIYHLPVTFNHKKGCAFVRTFATVVKLIRDILRLGPVGKTPLRIRDTQLNRIRNNKHSLTDTELLVPTDAVPPNVWSNELSFLAKYRILTTNWENDSPSDR</sequence>
<name>G7YGQ6_CLOSI</name>
<gene>
    <name evidence="1" type="ORF">CLF_107392</name>
</gene>
<proteinExistence type="predicted"/>
<dbReference type="EMBL" id="DF143246">
    <property type="protein sequence ID" value="GAA52139.1"/>
    <property type="molecule type" value="Genomic_DNA"/>
</dbReference>